<name>A0AAV5TI92_9BILA</name>
<feature type="non-terminal residue" evidence="1">
    <location>
        <position position="1"/>
    </location>
</feature>
<sequence length="90" mass="9611">GRINAQITVLDVFTQLSPIPKRTAIMRGMYGFGSRSSVSLSVGVVVAHVGVDSNIRNMASEKLMHPIASVGSLEKLRTRLHTAPIAKPTA</sequence>
<feature type="non-terminal residue" evidence="1">
    <location>
        <position position="90"/>
    </location>
</feature>
<organism evidence="1 2">
    <name type="scientific">Pristionchus entomophagus</name>
    <dbReference type="NCBI Taxonomy" id="358040"/>
    <lineage>
        <taxon>Eukaryota</taxon>
        <taxon>Metazoa</taxon>
        <taxon>Ecdysozoa</taxon>
        <taxon>Nematoda</taxon>
        <taxon>Chromadorea</taxon>
        <taxon>Rhabditida</taxon>
        <taxon>Rhabditina</taxon>
        <taxon>Diplogasteromorpha</taxon>
        <taxon>Diplogasteroidea</taxon>
        <taxon>Neodiplogasteridae</taxon>
        <taxon>Pristionchus</taxon>
    </lineage>
</organism>
<dbReference type="AlphaFoldDB" id="A0AAV5TI92"/>
<evidence type="ECO:0000313" key="1">
    <source>
        <dbReference type="EMBL" id="GMS94049.1"/>
    </source>
</evidence>
<proteinExistence type="predicted"/>
<gene>
    <name evidence="1" type="ORF">PENTCL1PPCAC_16224</name>
</gene>
<reference evidence="1" key="1">
    <citation type="submission" date="2023-10" db="EMBL/GenBank/DDBJ databases">
        <title>Genome assembly of Pristionchus species.</title>
        <authorList>
            <person name="Yoshida K."/>
            <person name="Sommer R.J."/>
        </authorList>
    </citation>
    <scope>NUCLEOTIDE SEQUENCE</scope>
    <source>
        <strain evidence="1">RS0144</strain>
    </source>
</reference>
<accession>A0AAV5TI92</accession>
<comment type="caution">
    <text evidence="1">The sequence shown here is derived from an EMBL/GenBank/DDBJ whole genome shotgun (WGS) entry which is preliminary data.</text>
</comment>
<dbReference type="Proteomes" id="UP001432027">
    <property type="component" value="Unassembled WGS sequence"/>
</dbReference>
<keyword evidence="2" id="KW-1185">Reference proteome</keyword>
<dbReference type="EMBL" id="BTSX01000004">
    <property type="protein sequence ID" value="GMS94049.1"/>
    <property type="molecule type" value="Genomic_DNA"/>
</dbReference>
<evidence type="ECO:0000313" key="2">
    <source>
        <dbReference type="Proteomes" id="UP001432027"/>
    </source>
</evidence>
<protein>
    <submittedName>
        <fullName evidence="1">Uncharacterized protein</fullName>
    </submittedName>
</protein>